<comment type="caution">
    <text evidence="2">The sequence shown here is derived from an EMBL/GenBank/DDBJ whole genome shotgun (WGS) entry which is preliminary data.</text>
</comment>
<keyword evidence="1" id="KW-0732">Signal</keyword>
<evidence type="ECO:0000313" key="3">
    <source>
        <dbReference type="Proteomes" id="UP000708208"/>
    </source>
</evidence>
<accession>A0A8J2K5E2</accession>
<protein>
    <submittedName>
        <fullName evidence="2">Uncharacterized protein</fullName>
    </submittedName>
</protein>
<reference evidence="2" key="1">
    <citation type="submission" date="2021-06" db="EMBL/GenBank/DDBJ databases">
        <authorList>
            <person name="Hodson N. C."/>
            <person name="Mongue J. A."/>
            <person name="Jaron S. K."/>
        </authorList>
    </citation>
    <scope>NUCLEOTIDE SEQUENCE</scope>
</reference>
<name>A0A8J2K5E2_9HEXA</name>
<feature type="non-terminal residue" evidence="2">
    <location>
        <position position="299"/>
    </location>
</feature>
<keyword evidence="3" id="KW-1185">Reference proteome</keyword>
<gene>
    <name evidence="2" type="ORF">AFUS01_LOCUS18320</name>
</gene>
<feature type="signal peptide" evidence="1">
    <location>
        <begin position="1"/>
        <end position="18"/>
    </location>
</feature>
<organism evidence="2 3">
    <name type="scientific">Allacma fusca</name>
    <dbReference type="NCBI Taxonomy" id="39272"/>
    <lineage>
        <taxon>Eukaryota</taxon>
        <taxon>Metazoa</taxon>
        <taxon>Ecdysozoa</taxon>
        <taxon>Arthropoda</taxon>
        <taxon>Hexapoda</taxon>
        <taxon>Collembola</taxon>
        <taxon>Symphypleona</taxon>
        <taxon>Sminthuridae</taxon>
        <taxon>Allacma</taxon>
    </lineage>
</organism>
<evidence type="ECO:0000256" key="1">
    <source>
        <dbReference type="SAM" id="SignalP"/>
    </source>
</evidence>
<proteinExistence type="predicted"/>
<dbReference type="EMBL" id="CAJVCH010181582">
    <property type="protein sequence ID" value="CAG7729622.1"/>
    <property type="molecule type" value="Genomic_DNA"/>
</dbReference>
<dbReference type="AlphaFoldDB" id="A0A8J2K5E2"/>
<dbReference type="Proteomes" id="UP000708208">
    <property type="component" value="Unassembled WGS sequence"/>
</dbReference>
<feature type="chain" id="PRO_5035239071" evidence="1">
    <location>
        <begin position="19"/>
        <end position="299"/>
    </location>
</feature>
<evidence type="ECO:0000313" key="2">
    <source>
        <dbReference type="EMBL" id="CAG7729622.1"/>
    </source>
</evidence>
<sequence>MLLKSFLVLLLNIQYSLSSVPTDRININGVIAKQKHCSIKFLQITTPIDYSEIAVPFVLQAYPKQHIYLRVISRRYLTCVISVVLSVHSDSLNENVFIPLSWFKDNWESKQYNITVWVGEVLNNQRVRSDMVLILRQNSSRTIFSDRLLVNIWEESPGVPIFTIFPAISKYQDLFSGCYNFISSGQVGWEDFECSAPKCISKMVTTLNAVTNHGKTLLWEKKTPGWKFHWKNIHGSPFQRTYPRRLKDAAFEFLVEIIDKNATKEFYGKESRSIELFSGTDLLTEYIDKPVHFQPFPVS</sequence>